<proteinExistence type="inferred from homology"/>
<organism evidence="10 11">
    <name type="scientific">Parascedosporium putredinis</name>
    <dbReference type="NCBI Taxonomy" id="1442378"/>
    <lineage>
        <taxon>Eukaryota</taxon>
        <taxon>Fungi</taxon>
        <taxon>Dikarya</taxon>
        <taxon>Ascomycota</taxon>
        <taxon>Pezizomycotina</taxon>
        <taxon>Sordariomycetes</taxon>
        <taxon>Hypocreomycetidae</taxon>
        <taxon>Microascales</taxon>
        <taxon>Microascaceae</taxon>
        <taxon>Parascedosporium</taxon>
    </lineage>
</organism>
<evidence type="ECO:0000256" key="3">
    <source>
        <dbReference type="ARBA" id="ARBA00022806"/>
    </source>
</evidence>
<keyword evidence="4 7" id="KW-0067">ATP-binding</keyword>
<dbReference type="PANTHER" id="PTHR47958">
    <property type="entry name" value="ATP-DEPENDENT RNA HELICASE DBP3"/>
    <property type="match status" value="1"/>
</dbReference>
<dbReference type="GO" id="GO:0003724">
    <property type="term" value="F:RNA helicase activity"/>
    <property type="evidence" value="ECO:0007669"/>
    <property type="project" value="UniProtKB-EC"/>
</dbReference>
<evidence type="ECO:0000259" key="8">
    <source>
        <dbReference type="PROSITE" id="PS51192"/>
    </source>
</evidence>
<evidence type="ECO:0008006" key="12">
    <source>
        <dbReference type="Google" id="ProtNLM"/>
    </source>
</evidence>
<comment type="catalytic activity">
    <reaction evidence="5">
        <text>ATP + H2O = ADP + phosphate + H(+)</text>
        <dbReference type="Rhea" id="RHEA:13065"/>
        <dbReference type="ChEBI" id="CHEBI:15377"/>
        <dbReference type="ChEBI" id="CHEBI:15378"/>
        <dbReference type="ChEBI" id="CHEBI:30616"/>
        <dbReference type="ChEBI" id="CHEBI:43474"/>
        <dbReference type="ChEBI" id="CHEBI:456216"/>
        <dbReference type="EC" id="3.6.4.13"/>
    </reaction>
</comment>
<gene>
    <name evidence="10" type="ORF">PPNO1_LOCUS926</name>
</gene>
<keyword evidence="2 7" id="KW-0378">Hydrolase</keyword>
<dbReference type="Pfam" id="PF00270">
    <property type="entry name" value="DEAD"/>
    <property type="match status" value="1"/>
</dbReference>
<dbReference type="InterPro" id="IPR014014">
    <property type="entry name" value="RNA_helicase_DEAD_Q_motif"/>
</dbReference>
<dbReference type="InterPro" id="IPR000629">
    <property type="entry name" value="RNA-helicase_DEAD-box_CS"/>
</dbReference>
<keyword evidence="1 7" id="KW-0547">Nucleotide-binding</keyword>
<dbReference type="InterPro" id="IPR011545">
    <property type="entry name" value="DEAD/DEAH_box_helicase_dom"/>
</dbReference>
<dbReference type="GO" id="GO:0003676">
    <property type="term" value="F:nucleic acid binding"/>
    <property type="evidence" value="ECO:0007669"/>
    <property type="project" value="InterPro"/>
</dbReference>
<dbReference type="SUPFAM" id="SSF52540">
    <property type="entry name" value="P-loop containing nucleoside triphosphate hydrolases"/>
    <property type="match status" value="1"/>
</dbReference>
<dbReference type="GO" id="GO:0016787">
    <property type="term" value="F:hydrolase activity"/>
    <property type="evidence" value="ECO:0007669"/>
    <property type="project" value="UniProtKB-KW"/>
</dbReference>
<dbReference type="OrthoDB" id="196131at2759"/>
<dbReference type="GO" id="GO:0005524">
    <property type="term" value="F:ATP binding"/>
    <property type="evidence" value="ECO:0007669"/>
    <property type="project" value="UniProtKB-KW"/>
</dbReference>
<evidence type="ECO:0000256" key="1">
    <source>
        <dbReference type="ARBA" id="ARBA00022741"/>
    </source>
</evidence>
<keyword evidence="3 7" id="KW-0347">Helicase</keyword>
<feature type="short sequence motif" description="Q motif" evidence="6">
    <location>
        <begin position="138"/>
        <end position="166"/>
    </location>
</feature>
<comment type="similarity">
    <text evidence="7">Belongs to the DEAD box helicase family.</text>
</comment>
<evidence type="ECO:0000313" key="11">
    <source>
        <dbReference type="Proteomes" id="UP000838763"/>
    </source>
</evidence>
<feature type="domain" description="DEAD-box RNA helicase Q" evidence="9">
    <location>
        <begin position="138"/>
        <end position="166"/>
    </location>
</feature>
<dbReference type="SMART" id="SM00487">
    <property type="entry name" value="DEXDc"/>
    <property type="match status" value="1"/>
</dbReference>
<dbReference type="PROSITE" id="PS51195">
    <property type="entry name" value="Q_MOTIF"/>
    <property type="match status" value="1"/>
</dbReference>
<dbReference type="PROSITE" id="PS51192">
    <property type="entry name" value="HELICASE_ATP_BIND_1"/>
    <property type="match status" value="1"/>
</dbReference>
<keyword evidence="11" id="KW-1185">Reference proteome</keyword>
<dbReference type="InterPro" id="IPR027417">
    <property type="entry name" value="P-loop_NTPase"/>
</dbReference>
<dbReference type="PROSITE" id="PS00039">
    <property type="entry name" value="DEAD_ATP_HELICASE"/>
    <property type="match status" value="1"/>
</dbReference>
<reference evidence="10" key="1">
    <citation type="submission" date="2022-11" db="EMBL/GenBank/DDBJ databases">
        <authorList>
            <person name="Scott C."/>
            <person name="Bruce N."/>
        </authorList>
    </citation>
    <scope>NUCLEOTIDE SEQUENCE</scope>
</reference>
<evidence type="ECO:0000256" key="6">
    <source>
        <dbReference type="PROSITE-ProRule" id="PRU00552"/>
    </source>
</evidence>
<accession>A0A9P1GV33</accession>
<protein>
    <recommendedName>
        <fullName evidence="12">DEAD-domain-containing protein</fullName>
    </recommendedName>
</protein>
<name>A0A9P1GV33_9PEZI</name>
<evidence type="ECO:0000259" key="9">
    <source>
        <dbReference type="PROSITE" id="PS51195"/>
    </source>
</evidence>
<evidence type="ECO:0000313" key="10">
    <source>
        <dbReference type="EMBL" id="CAI4211129.1"/>
    </source>
</evidence>
<dbReference type="AlphaFoldDB" id="A0A9P1GV33"/>
<dbReference type="EMBL" id="CALLCH030000001">
    <property type="protein sequence ID" value="CAI4211129.1"/>
    <property type="molecule type" value="Genomic_DNA"/>
</dbReference>
<sequence length="408" mass="45351">MSDAWGTSEMTEALPSLMVKKMTPTHRLPALRRANPPPRGMDPKMIAASEALKKMDWTPAKAYDYSTLGPGQEENWDGAARIYEWDGEIGEVAPEHPELELELFGTPESRGEVRGIDFTKIAEIEVTQEGPVEVELIKSFKDAGLHPVMLRNIELAGYDAPTPIQKCTIPAIHRGYDTIAIAQTGSGKTAAYLIPILDKLMGKAKKLAGPRPNQGKFQEGVDPYVRAEPLVVIVAPARELAVQIFNEARKFCYRTMLRPCVCYGGGPIRDQIRLLGKGCDILVATPGRLVDFLGRPDVLSLKRLRYLVIDEADEMLQEDWQTDLDRIMVGSDQDEGQVTYLLFSVTFPKHIRNLAQNHLRADHVRFRIGRAGSTHSNIKQTIVRVEHDKRQSLLSLLSTVPPAAPSSL</sequence>
<dbReference type="Gene3D" id="3.40.50.300">
    <property type="entry name" value="P-loop containing nucleotide triphosphate hydrolases"/>
    <property type="match status" value="1"/>
</dbReference>
<feature type="domain" description="Helicase ATP-binding" evidence="8">
    <location>
        <begin position="169"/>
        <end position="365"/>
    </location>
</feature>
<dbReference type="InterPro" id="IPR014001">
    <property type="entry name" value="Helicase_ATP-bd"/>
</dbReference>
<evidence type="ECO:0000256" key="5">
    <source>
        <dbReference type="ARBA" id="ARBA00047984"/>
    </source>
</evidence>
<evidence type="ECO:0000256" key="7">
    <source>
        <dbReference type="RuleBase" id="RU000492"/>
    </source>
</evidence>
<evidence type="ECO:0000256" key="4">
    <source>
        <dbReference type="ARBA" id="ARBA00022840"/>
    </source>
</evidence>
<comment type="caution">
    <text evidence="10">The sequence shown here is derived from an EMBL/GenBank/DDBJ whole genome shotgun (WGS) entry which is preliminary data.</text>
</comment>
<dbReference type="Proteomes" id="UP000838763">
    <property type="component" value="Unassembled WGS sequence"/>
</dbReference>
<evidence type="ECO:0000256" key="2">
    <source>
        <dbReference type="ARBA" id="ARBA00022801"/>
    </source>
</evidence>